<feature type="transmembrane region" description="Helical" evidence="6">
    <location>
        <begin position="141"/>
        <end position="161"/>
    </location>
</feature>
<dbReference type="GO" id="GO:0022857">
    <property type="term" value="F:transmembrane transporter activity"/>
    <property type="evidence" value="ECO:0007669"/>
    <property type="project" value="InterPro"/>
</dbReference>
<dbReference type="InterPro" id="IPR050189">
    <property type="entry name" value="MFS_Efflux_Transporters"/>
</dbReference>
<dbReference type="AlphaFoldDB" id="A0AAJ5X323"/>
<reference evidence="8" key="1">
    <citation type="submission" date="2023-03" db="EMBL/GenBank/DDBJ databases">
        <title>Andean soil-derived lignocellulolytic bacterial consortium as a source of novel taxa and putative plastic-active enzymes.</title>
        <authorList>
            <person name="Diaz-Garcia L."/>
            <person name="Chuvochina M."/>
            <person name="Feuerriegel G."/>
            <person name="Bunk B."/>
            <person name="Sproer C."/>
            <person name="Streit W.R."/>
            <person name="Rodriguez L.M."/>
            <person name="Overmann J."/>
            <person name="Jimenez D.J."/>
        </authorList>
    </citation>
    <scope>NUCLEOTIDE SEQUENCE</scope>
    <source>
        <strain evidence="8">MAG 833</strain>
    </source>
</reference>
<dbReference type="InterPro" id="IPR011701">
    <property type="entry name" value="MFS"/>
</dbReference>
<feature type="domain" description="Major facilitator superfamily (MFS) profile" evidence="7">
    <location>
        <begin position="17"/>
        <end position="390"/>
    </location>
</feature>
<gene>
    <name evidence="8" type="ORF">P0Y50_00880</name>
</gene>
<keyword evidence="4 6" id="KW-1133">Transmembrane helix</keyword>
<dbReference type="GO" id="GO:0005886">
    <property type="term" value="C:plasma membrane"/>
    <property type="evidence" value="ECO:0007669"/>
    <property type="project" value="UniProtKB-SubCell"/>
</dbReference>
<keyword evidence="3 6" id="KW-0812">Transmembrane</keyword>
<feature type="transmembrane region" description="Helical" evidence="6">
    <location>
        <begin position="250"/>
        <end position="270"/>
    </location>
</feature>
<evidence type="ECO:0000256" key="1">
    <source>
        <dbReference type="ARBA" id="ARBA00004651"/>
    </source>
</evidence>
<keyword evidence="2" id="KW-1003">Cell membrane</keyword>
<name>A0AAJ5X323_9CAUL</name>
<comment type="subcellular location">
    <subcellularLocation>
        <location evidence="1">Cell membrane</location>
        <topology evidence="1">Multi-pass membrane protein</topology>
    </subcellularLocation>
</comment>
<evidence type="ECO:0000256" key="3">
    <source>
        <dbReference type="ARBA" id="ARBA00022692"/>
    </source>
</evidence>
<dbReference type="PROSITE" id="PS50850">
    <property type="entry name" value="MFS"/>
    <property type="match status" value="1"/>
</dbReference>
<feature type="transmembrane region" description="Helical" evidence="6">
    <location>
        <begin position="366"/>
        <end position="383"/>
    </location>
</feature>
<feature type="transmembrane region" description="Helical" evidence="6">
    <location>
        <begin position="341"/>
        <end position="360"/>
    </location>
</feature>
<dbReference type="PANTHER" id="PTHR43124:SF3">
    <property type="entry name" value="CHLORAMPHENICOL EFFLUX PUMP RV0191"/>
    <property type="match status" value="1"/>
</dbReference>
<organism evidence="8 9">
    <name type="scientific">Candidatus Brevundimonas colombiensis</name>
    <dbReference type="NCBI Taxonomy" id="3121376"/>
    <lineage>
        <taxon>Bacteria</taxon>
        <taxon>Pseudomonadati</taxon>
        <taxon>Pseudomonadota</taxon>
        <taxon>Alphaproteobacteria</taxon>
        <taxon>Caulobacterales</taxon>
        <taxon>Caulobacteraceae</taxon>
        <taxon>Brevundimonas</taxon>
    </lineage>
</organism>
<feature type="transmembrane region" description="Helical" evidence="6">
    <location>
        <begin position="51"/>
        <end position="71"/>
    </location>
</feature>
<proteinExistence type="predicted"/>
<evidence type="ECO:0000256" key="4">
    <source>
        <dbReference type="ARBA" id="ARBA00022989"/>
    </source>
</evidence>
<evidence type="ECO:0000256" key="5">
    <source>
        <dbReference type="ARBA" id="ARBA00023136"/>
    </source>
</evidence>
<evidence type="ECO:0000313" key="8">
    <source>
        <dbReference type="EMBL" id="WEK40187.1"/>
    </source>
</evidence>
<feature type="transmembrane region" description="Helical" evidence="6">
    <location>
        <begin position="301"/>
        <end position="320"/>
    </location>
</feature>
<dbReference type="SUPFAM" id="SSF103473">
    <property type="entry name" value="MFS general substrate transporter"/>
    <property type="match status" value="1"/>
</dbReference>
<evidence type="ECO:0000313" key="9">
    <source>
        <dbReference type="Proteomes" id="UP001213664"/>
    </source>
</evidence>
<evidence type="ECO:0000256" key="2">
    <source>
        <dbReference type="ARBA" id="ARBA00022475"/>
    </source>
</evidence>
<keyword evidence="5 6" id="KW-0472">Membrane</keyword>
<dbReference type="InterPro" id="IPR020846">
    <property type="entry name" value="MFS_dom"/>
</dbReference>
<dbReference type="Pfam" id="PF07690">
    <property type="entry name" value="MFS_1"/>
    <property type="match status" value="1"/>
</dbReference>
<feature type="transmembrane region" description="Helical" evidence="6">
    <location>
        <begin position="277"/>
        <end position="295"/>
    </location>
</feature>
<sequence>MTAAVCKPLPGRLPLAGLSALALAGFLTVLTEALPAGLLPQMSAGLGVSQPMVGQLITAYALGSLLTAIPLTSATRSWRRRPLLIAAIAGFLIVNAVTALSPFYSVTLAARFAAGIFAGVVWSLLAGYAGRMSPAHLGGRAMAIVMIGIPLSLTIGIPAGTFLGGLIGWRAVFLVMSAISIVLIGWIVWRVPDFEGETAGARRSLAKVIALPGLKAVLAGTLGFVLAQNILYTYIAPFLERSGLADRVDVVLLVFGLSALVGIWITGLLIDQRLKQLALASTILFAAAALLMGLWGGSPVVVIAAVVVWGVGFGGAPTFLQTASARVAGDAADVAQSMIVTIWNLAIAIGGLIGGVLLQYQGAASLPWSLLALLIPTGVVIAMSRHGFRQGRGAA</sequence>
<accession>A0AAJ5X323</accession>
<dbReference type="EMBL" id="CP119326">
    <property type="protein sequence ID" value="WEK40187.1"/>
    <property type="molecule type" value="Genomic_DNA"/>
</dbReference>
<dbReference type="Gene3D" id="1.20.1250.20">
    <property type="entry name" value="MFS general substrate transporter like domains"/>
    <property type="match status" value="1"/>
</dbReference>
<dbReference type="CDD" id="cd17324">
    <property type="entry name" value="MFS_NepI_like"/>
    <property type="match status" value="1"/>
</dbReference>
<dbReference type="InterPro" id="IPR036259">
    <property type="entry name" value="MFS_trans_sf"/>
</dbReference>
<evidence type="ECO:0000256" key="6">
    <source>
        <dbReference type="SAM" id="Phobius"/>
    </source>
</evidence>
<evidence type="ECO:0000259" key="7">
    <source>
        <dbReference type="PROSITE" id="PS50850"/>
    </source>
</evidence>
<feature type="transmembrane region" description="Helical" evidence="6">
    <location>
        <begin position="83"/>
        <end position="104"/>
    </location>
</feature>
<protein>
    <submittedName>
        <fullName evidence="8">MFS transporter</fullName>
    </submittedName>
</protein>
<feature type="transmembrane region" description="Helical" evidence="6">
    <location>
        <begin position="209"/>
        <end position="230"/>
    </location>
</feature>
<feature type="transmembrane region" description="Helical" evidence="6">
    <location>
        <begin position="167"/>
        <end position="189"/>
    </location>
</feature>
<dbReference type="PANTHER" id="PTHR43124">
    <property type="entry name" value="PURINE EFFLUX PUMP PBUE"/>
    <property type="match status" value="1"/>
</dbReference>
<dbReference type="Proteomes" id="UP001213664">
    <property type="component" value="Chromosome"/>
</dbReference>
<feature type="transmembrane region" description="Helical" evidence="6">
    <location>
        <begin position="110"/>
        <end position="129"/>
    </location>
</feature>